<dbReference type="Pfam" id="PF00530">
    <property type="entry name" value="SRCR"/>
    <property type="match status" value="1"/>
</dbReference>
<reference evidence="12" key="1">
    <citation type="submission" date="2022-03" db="EMBL/GenBank/DDBJ databases">
        <authorList>
            <person name="Martin C."/>
        </authorList>
    </citation>
    <scope>NUCLEOTIDE SEQUENCE</scope>
</reference>
<sequence length="161" mass="18908">MMRLCGTILIVTFLSIKRSTQVNVTHYFEFDVQLHGDRASEGQGRVMIYREKNWQRICNYGWDINDAKVVCRQLGYDPDGTETQLYKSNRKKDRKNSIDKWGYVPTRRYGVHSVMCNGNESFIEQCKMTWQETQKCKEQQDAIAICKKYESDDGIRRTNDG</sequence>
<keyword evidence="8" id="KW-0325">Glycoprotein</keyword>
<evidence type="ECO:0000256" key="8">
    <source>
        <dbReference type="ARBA" id="ARBA00023180"/>
    </source>
</evidence>
<evidence type="ECO:0000313" key="12">
    <source>
        <dbReference type="EMBL" id="CAH1776673.1"/>
    </source>
</evidence>
<dbReference type="InterPro" id="IPR036772">
    <property type="entry name" value="SRCR-like_dom_sf"/>
</dbReference>
<dbReference type="FunFam" id="3.10.250.10:FF:000016">
    <property type="entry name" value="Scavenger receptor cysteine-rich protein type 12"/>
    <property type="match status" value="1"/>
</dbReference>
<evidence type="ECO:0000256" key="3">
    <source>
        <dbReference type="ARBA" id="ARBA00022729"/>
    </source>
</evidence>
<keyword evidence="13" id="KW-1185">Reference proteome</keyword>
<feature type="non-terminal residue" evidence="12">
    <location>
        <position position="161"/>
    </location>
</feature>
<gene>
    <name evidence="12" type="ORF">OFUS_LOCUS3827</name>
</gene>
<organism evidence="12 13">
    <name type="scientific">Owenia fusiformis</name>
    <name type="common">Polychaete worm</name>
    <dbReference type="NCBI Taxonomy" id="6347"/>
    <lineage>
        <taxon>Eukaryota</taxon>
        <taxon>Metazoa</taxon>
        <taxon>Spiralia</taxon>
        <taxon>Lophotrochozoa</taxon>
        <taxon>Annelida</taxon>
        <taxon>Polychaeta</taxon>
        <taxon>Sedentaria</taxon>
        <taxon>Canalipalpata</taxon>
        <taxon>Sabellida</taxon>
        <taxon>Oweniida</taxon>
        <taxon>Oweniidae</taxon>
        <taxon>Owenia</taxon>
    </lineage>
</organism>
<accession>A0A8S4N6H3</accession>
<dbReference type="Gene3D" id="3.10.250.10">
    <property type="entry name" value="SRCR-like domain"/>
    <property type="match status" value="1"/>
</dbReference>
<dbReference type="SMART" id="SM00202">
    <property type="entry name" value="SR"/>
    <property type="match status" value="1"/>
</dbReference>
<dbReference type="Proteomes" id="UP000749559">
    <property type="component" value="Unassembled WGS sequence"/>
</dbReference>
<feature type="domain" description="SRCR" evidence="11">
    <location>
        <begin position="32"/>
        <end position="147"/>
    </location>
</feature>
<dbReference type="AlphaFoldDB" id="A0A8S4N6H3"/>
<evidence type="ECO:0000256" key="6">
    <source>
        <dbReference type="ARBA" id="ARBA00023136"/>
    </source>
</evidence>
<feature type="chain" id="PRO_5035759785" description="SRCR domain-containing protein" evidence="10">
    <location>
        <begin position="20"/>
        <end position="161"/>
    </location>
</feature>
<keyword evidence="3 10" id="KW-0732">Signal</keyword>
<dbReference type="EMBL" id="CAIIXF020000002">
    <property type="protein sequence ID" value="CAH1776673.1"/>
    <property type="molecule type" value="Genomic_DNA"/>
</dbReference>
<evidence type="ECO:0000256" key="7">
    <source>
        <dbReference type="ARBA" id="ARBA00023157"/>
    </source>
</evidence>
<keyword evidence="5" id="KW-1133">Transmembrane helix</keyword>
<dbReference type="InterPro" id="IPR001190">
    <property type="entry name" value="SRCR"/>
</dbReference>
<evidence type="ECO:0000256" key="2">
    <source>
        <dbReference type="ARBA" id="ARBA00022692"/>
    </source>
</evidence>
<protein>
    <recommendedName>
        <fullName evidence="11">SRCR domain-containing protein</fullName>
    </recommendedName>
</protein>
<comment type="caution">
    <text evidence="9">Lacks conserved residue(s) required for the propagation of feature annotation.</text>
</comment>
<feature type="signal peptide" evidence="10">
    <location>
        <begin position="1"/>
        <end position="19"/>
    </location>
</feature>
<dbReference type="GO" id="GO:0016020">
    <property type="term" value="C:membrane"/>
    <property type="evidence" value="ECO:0007669"/>
    <property type="project" value="UniProtKB-SubCell"/>
</dbReference>
<dbReference type="PANTHER" id="PTHR48071">
    <property type="entry name" value="SRCR DOMAIN-CONTAINING PROTEIN"/>
    <property type="match status" value="1"/>
</dbReference>
<keyword evidence="2" id="KW-0812">Transmembrane</keyword>
<evidence type="ECO:0000256" key="5">
    <source>
        <dbReference type="ARBA" id="ARBA00022989"/>
    </source>
</evidence>
<dbReference type="OrthoDB" id="10066015at2759"/>
<evidence type="ECO:0000256" key="4">
    <source>
        <dbReference type="ARBA" id="ARBA00022737"/>
    </source>
</evidence>
<dbReference type="PRINTS" id="PR00258">
    <property type="entry name" value="SPERACTRCPTR"/>
</dbReference>
<evidence type="ECO:0000256" key="9">
    <source>
        <dbReference type="PROSITE-ProRule" id="PRU00196"/>
    </source>
</evidence>
<feature type="disulfide bond" evidence="9">
    <location>
        <begin position="116"/>
        <end position="126"/>
    </location>
</feature>
<dbReference type="PROSITE" id="PS50287">
    <property type="entry name" value="SRCR_2"/>
    <property type="match status" value="1"/>
</dbReference>
<dbReference type="PANTHER" id="PTHR48071:SF18">
    <property type="entry name" value="DELETED IN MALIGNANT BRAIN TUMORS 1 PROTEIN-RELATED"/>
    <property type="match status" value="1"/>
</dbReference>
<evidence type="ECO:0000259" key="11">
    <source>
        <dbReference type="PROSITE" id="PS50287"/>
    </source>
</evidence>
<name>A0A8S4N6H3_OWEFU</name>
<evidence type="ECO:0000256" key="1">
    <source>
        <dbReference type="ARBA" id="ARBA00004167"/>
    </source>
</evidence>
<evidence type="ECO:0000256" key="10">
    <source>
        <dbReference type="SAM" id="SignalP"/>
    </source>
</evidence>
<keyword evidence="6" id="KW-0472">Membrane</keyword>
<keyword evidence="7 9" id="KW-1015">Disulfide bond</keyword>
<keyword evidence="4" id="KW-0677">Repeat</keyword>
<comment type="caution">
    <text evidence="12">The sequence shown here is derived from an EMBL/GenBank/DDBJ whole genome shotgun (WGS) entry which is preliminary data.</text>
</comment>
<dbReference type="SUPFAM" id="SSF56487">
    <property type="entry name" value="SRCR-like"/>
    <property type="match status" value="1"/>
</dbReference>
<comment type="subcellular location">
    <subcellularLocation>
        <location evidence="1">Membrane</location>
        <topology evidence="1">Single-pass membrane protein</topology>
    </subcellularLocation>
</comment>
<evidence type="ECO:0000313" key="13">
    <source>
        <dbReference type="Proteomes" id="UP000749559"/>
    </source>
</evidence>
<proteinExistence type="predicted"/>